<reference evidence="2" key="1">
    <citation type="submission" date="2020-02" db="EMBL/GenBank/DDBJ databases">
        <authorList>
            <person name="Meier V. D."/>
        </authorList>
    </citation>
    <scope>NUCLEOTIDE SEQUENCE</scope>
    <source>
        <strain evidence="2">AVDCRST_MAG68</strain>
    </source>
</reference>
<feature type="region of interest" description="Disordered" evidence="1">
    <location>
        <begin position="1"/>
        <end position="48"/>
    </location>
</feature>
<organism evidence="2">
    <name type="scientific">uncultured Gemmatimonadota bacterium</name>
    <dbReference type="NCBI Taxonomy" id="203437"/>
    <lineage>
        <taxon>Bacteria</taxon>
        <taxon>Pseudomonadati</taxon>
        <taxon>Gemmatimonadota</taxon>
        <taxon>environmental samples</taxon>
    </lineage>
</organism>
<dbReference type="AlphaFoldDB" id="A0A6J4LR87"/>
<accession>A0A6J4LR87</accession>
<dbReference type="EMBL" id="CADCTW010000134">
    <property type="protein sequence ID" value="CAA9338811.1"/>
    <property type="molecule type" value="Genomic_DNA"/>
</dbReference>
<gene>
    <name evidence="2" type="ORF">AVDCRST_MAG68-2922</name>
</gene>
<evidence type="ECO:0000256" key="1">
    <source>
        <dbReference type="SAM" id="MobiDB-lite"/>
    </source>
</evidence>
<name>A0A6J4LR87_9BACT</name>
<sequence>MNRPALGGVRAGLGGCKRSGSLPGRQWSTLGFEDGSNRGAHTETRRHR</sequence>
<protein>
    <submittedName>
        <fullName evidence="2">Uncharacterized protein</fullName>
    </submittedName>
</protein>
<evidence type="ECO:0000313" key="2">
    <source>
        <dbReference type="EMBL" id="CAA9338811.1"/>
    </source>
</evidence>
<proteinExistence type="predicted"/>